<comment type="caution">
    <text evidence="2">The sequence shown here is derived from an EMBL/GenBank/DDBJ whole genome shotgun (WGS) entry which is preliminary data.</text>
</comment>
<dbReference type="SUPFAM" id="SSF109854">
    <property type="entry name" value="DinB/YfiT-like putative metalloenzymes"/>
    <property type="match status" value="1"/>
</dbReference>
<dbReference type="NCBIfam" id="TIGR03086">
    <property type="entry name" value="TIGR03086 family metal-binding protein"/>
    <property type="match status" value="1"/>
</dbReference>
<dbReference type="GO" id="GO:0046872">
    <property type="term" value="F:metal ion binding"/>
    <property type="evidence" value="ECO:0007669"/>
    <property type="project" value="InterPro"/>
</dbReference>
<gene>
    <name evidence="2" type="ORF">F9B16_44010</name>
</gene>
<dbReference type="Proteomes" id="UP000483004">
    <property type="component" value="Unassembled WGS sequence"/>
</dbReference>
<dbReference type="InterPro" id="IPR017517">
    <property type="entry name" value="Maleyloyr_isom"/>
</dbReference>
<reference evidence="2 3" key="1">
    <citation type="submission" date="2019-09" db="EMBL/GenBank/DDBJ databases">
        <title>Actinomadura physcomitrii sp. nov., a novel actinomycete isolated from moss [Physcomitrium sphaericum (Ludw) Fuernr].</title>
        <authorList>
            <person name="Liu C."/>
            <person name="Zhuang X."/>
        </authorList>
    </citation>
    <scope>NUCLEOTIDE SEQUENCE [LARGE SCALE GENOMIC DNA]</scope>
    <source>
        <strain evidence="2 3">CYP1-1B</strain>
    </source>
</reference>
<accession>A0A6L3VLP3</accession>
<dbReference type="InterPro" id="IPR034660">
    <property type="entry name" value="DinB/YfiT-like"/>
</dbReference>
<dbReference type="OrthoDB" id="5185819at2"/>
<dbReference type="InterPro" id="IPR017520">
    <property type="entry name" value="CHP03086"/>
</dbReference>
<dbReference type="Pfam" id="PF11716">
    <property type="entry name" value="MDMPI_N"/>
    <property type="match status" value="1"/>
</dbReference>
<protein>
    <submittedName>
        <fullName evidence="2">TIGR03086 family protein</fullName>
    </submittedName>
</protein>
<feature type="domain" description="Mycothiol-dependent maleylpyruvate isomerase metal-binding" evidence="1">
    <location>
        <begin position="13"/>
        <end position="136"/>
    </location>
</feature>
<evidence type="ECO:0000313" key="3">
    <source>
        <dbReference type="Proteomes" id="UP000483004"/>
    </source>
</evidence>
<proteinExistence type="predicted"/>
<sequence length="196" mass="20144">MNEITVSGWTVLDTAHEALRSTVRGITADDLDRPTPCTDWTVAQVLQHAAGDQLAYAASITGGPGPDFDPFAPSGVLDGEPLALLEPALTACAAAWATVDRDATEAPVPLPPGSLAPWLGAGAAALDAAVHAWDIAVATGQEPPLTADLARELHKVATEIVEPLRGFGAFAAAIDAPGDEVAGLLHYLGRDPSWTA</sequence>
<dbReference type="RefSeq" id="WP_151546215.1">
    <property type="nucleotide sequence ID" value="NZ_WBMR01000258.1"/>
</dbReference>
<organism evidence="2 3">
    <name type="scientific">Actinomadura montaniterrae</name>
    <dbReference type="NCBI Taxonomy" id="1803903"/>
    <lineage>
        <taxon>Bacteria</taxon>
        <taxon>Bacillati</taxon>
        <taxon>Actinomycetota</taxon>
        <taxon>Actinomycetes</taxon>
        <taxon>Streptosporangiales</taxon>
        <taxon>Thermomonosporaceae</taxon>
        <taxon>Actinomadura</taxon>
    </lineage>
</organism>
<evidence type="ECO:0000313" key="2">
    <source>
        <dbReference type="EMBL" id="KAB2362931.1"/>
    </source>
</evidence>
<dbReference type="Gene3D" id="1.20.120.450">
    <property type="entry name" value="dinb family like domain"/>
    <property type="match status" value="1"/>
</dbReference>
<dbReference type="NCBIfam" id="TIGR03083">
    <property type="entry name" value="maleylpyruvate isomerase family mycothiol-dependent enzyme"/>
    <property type="match status" value="1"/>
</dbReference>
<name>A0A6L3VLP3_9ACTN</name>
<dbReference type="EMBL" id="WBMR01000258">
    <property type="protein sequence ID" value="KAB2362931.1"/>
    <property type="molecule type" value="Genomic_DNA"/>
</dbReference>
<dbReference type="AlphaFoldDB" id="A0A6L3VLP3"/>
<evidence type="ECO:0000259" key="1">
    <source>
        <dbReference type="Pfam" id="PF11716"/>
    </source>
</evidence>
<dbReference type="InterPro" id="IPR024344">
    <property type="entry name" value="MDMPI_metal-binding"/>
</dbReference>
<keyword evidence="3" id="KW-1185">Reference proteome</keyword>